<accession>A0A3E4UKZ3</accession>
<protein>
    <submittedName>
        <fullName evidence="1">Uncharacterized protein</fullName>
    </submittedName>
</protein>
<dbReference type="Proteomes" id="UP000261223">
    <property type="component" value="Unassembled WGS sequence"/>
</dbReference>
<evidence type="ECO:0000313" key="2">
    <source>
        <dbReference type="Proteomes" id="UP000261223"/>
    </source>
</evidence>
<gene>
    <name evidence="1" type="ORF">DXC34_13895</name>
</gene>
<organism evidence="1 2">
    <name type="scientific">Bacteroides stercoris</name>
    <dbReference type="NCBI Taxonomy" id="46506"/>
    <lineage>
        <taxon>Bacteria</taxon>
        <taxon>Pseudomonadati</taxon>
        <taxon>Bacteroidota</taxon>
        <taxon>Bacteroidia</taxon>
        <taxon>Bacteroidales</taxon>
        <taxon>Bacteroidaceae</taxon>
        <taxon>Bacteroides</taxon>
    </lineage>
</organism>
<reference evidence="1 2" key="1">
    <citation type="submission" date="2018-08" db="EMBL/GenBank/DDBJ databases">
        <title>A genome reference for cultivated species of the human gut microbiota.</title>
        <authorList>
            <person name="Zou Y."/>
            <person name="Xue W."/>
            <person name="Luo G."/>
        </authorList>
    </citation>
    <scope>NUCLEOTIDE SEQUENCE [LARGE SCALE GENOMIC DNA]</scope>
    <source>
        <strain evidence="1 2">TF03-6</strain>
    </source>
</reference>
<proteinExistence type="predicted"/>
<dbReference type="RefSeq" id="WP_117742237.1">
    <property type="nucleotide sequence ID" value="NZ_QSSV01000019.1"/>
</dbReference>
<evidence type="ECO:0000313" key="1">
    <source>
        <dbReference type="EMBL" id="RGM11236.1"/>
    </source>
</evidence>
<dbReference type="AlphaFoldDB" id="A0A3E4UKZ3"/>
<name>A0A3E4UKZ3_BACSE</name>
<dbReference type="EMBL" id="QSSV01000019">
    <property type="protein sequence ID" value="RGM11236.1"/>
    <property type="molecule type" value="Genomic_DNA"/>
</dbReference>
<sequence length="171" mass="20039">MNTQKAIQSIDAVTMAIVNGIINTAFMDKVLYGKLDNELYKHVLNKWESKKGDVFDFYLNSNDDIKRWLIEALEVEVEPDKYPDYDSQITAQICEGKNRSEIYPFETEIVHSFFLFGYNHSLDELKKVSPSAWQTVIINNIDRYGNYKNWSLFWGKASREDKIALLEYMDK</sequence>
<comment type="caution">
    <text evidence="1">The sequence shown here is derived from an EMBL/GenBank/DDBJ whole genome shotgun (WGS) entry which is preliminary data.</text>
</comment>